<dbReference type="PROSITE" id="PS00108">
    <property type="entry name" value="PROTEIN_KINASE_ST"/>
    <property type="match status" value="1"/>
</dbReference>
<dbReference type="EMBL" id="NGAF01000010">
    <property type="protein sequence ID" value="OXR43146.1"/>
    <property type="molecule type" value="Genomic_DNA"/>
</dbReference>
<dbReference type="InterPro" id="IPR017441">
    <property type="entry name" value="Protein_kinase_ATP_BS"/>
</dbReference>
<evidence type="ECO:0000313" key="11">
    <source>
        <dbReference type="Proteomes" id="UP000215506"/>
    </source>
</evidence>
<feature type="binding site" evidence="7">
    <location>
        <position position="104"/>
    </location>
    <ligand>
        <name>ATP</name>
        <dbReference type="ChEBI" id="CHEBI:30616"/>
    </ligand>
</feature>
<dbReference type="Proteomes" id="UP000215506">
    <property type="component" value="Unassembled WGS sequence"/>
</dbReference>
<evidence type="ECO:0000256" key="2">
    <source>
        <dbReference type="ARBA" id="ARBA00022527"/>
    </source>
</evidence>
<dbReference type="SUPFAM" id="SSF56112">
    <property type="entry name" value="Protein kinase-like (PK-like)"/>
    <property type="match status" value="1"/>
</dbReference>
<proteinExistence type="predicted"/>
<evidence type="ECO:0000256" key="6">
    <source>
        <dbReference type="ARBA" id="ARBA00022840"/>
    </source>
</evidence>
<dbReference type="GO" id="GO:0004674">
    <property type="term" value="F:protein serine/threonine kinase activity"/>
    <property type="evidence" value="ECO:0007669"/>
    <property type="project" value="UniProtKB-KW"/>
</dbReference>
<dbReference type="SUPFAM" id="SSF52540">
    <property type="entry name" value="P-loop containing nucleoside triphosphate hydrolases"/>
    <property type="match status" value="1"/>
</dbReference>
<dbReference type="InterPro" id="IPR016236">
    <property type="entry name" value="Ser/Thr_kinase_PknK_prd"/>
</dbReference>
<gene>
    <name evidence="10" type="primary">pknK_5</name>
    <name evidence="10" type="ORF">B7C42_04568</name>
</gene>
<comment type="caution">
    <text evidence="10">The sequence shown here is derived from an EMBL/GenBank/DDBJ whole genome shotgun (WGS) entry which is preliminary data.</text>
</comment>
<feature type="region of interest" description="Disordered" evidence="8">
    <location>
        <begin position="373"/>
        <end position="396"/>
    </location>
</feature>
<evidence type="ECO:0000256" key="7">
    <source>
        <dbReference type="PROSITE-ProRule" id="PRU10141"/>
    </source>
</evidence>
<dbReference type="PROSITE" id="PS50011">
    <property type="entry name" value="PROTEIN_KINASE_DOM"/>
    <property type="match status" value="1"/>
</dbReference>
<keyword evidence="5 10" id="KW-0418">Kinase</keyword>
<evidence type="ECO:0000256" key="1">
    <source>
        <dbReference type="ARBA" id="ARBA00012513"/>
    </source>
</evidence>
<organism evidence="10 11">
    <name type="scientific">Nocardia cerradoensis</name>
    <dbReference type="NCBI Taxonomy" id="85688"/>
    <lineage>
        <taxon>Bacteria</taxon>
        <taxon>Bacillati</taxon>
        <taxon>Actinomycetota</taxon>
        <taxon>Actinomycetes</taxon>
        <taxon>Mycobacteriales</taxon>
        <taxon>Nocardiaceae</taxon>
        <taxon>Nocardia</taxon>
    </lineage>
</organism>
<dbReference type="CDD" id="cd14014">
    <property type="entry name" value="STKc_PknB_like"/>
    <property type="match status" value="1"/>
</dbReference>
<keyword evidence="6 7" id="KW-0067">ATP-binding</keyword>
<keyword evidence="11" id="KW-1185">Reference proteome</keyword>
<dbReference type="Pfam" id="PF13191">
    <property type="entry name" value="AAA_16"/>
    <property type="match status" value="1"/>
</dbReference>
<dbReference type="InterPro" id="IPR011009">
    <property type="entry name" value="Kinase-like_dom_sf"/>
</dbReference>
<evidence type="ECO:0000256" key="8">
    <source>
        <dbReference type="SAM" id="MobiDB-lite"/>
    </source>
</evidence>
<dbReference type="Gene3D" id="3.40.50.300">
    <property type="entry name" value="P-loop containing nucleotide triphosphate hydrolases"/>
    <property type="match status" value="1"/>
</dbReference>
<keyword evidence="4 7" id="KW-0547">Nucleotide-binding</keyword>
<dbReference type="PANTHER" id="PTHR43289:SF6">
    <property type="entry name" value="SERINE_THREONINE-PROTEIN KINASE NEKL-3"/>
    <property type="match status" value="1"/>
</dbReference>
<dbReference type="InterPro" id="IPR041664">
    <property type="entry name" value="AAA_16"/>
</dbReference>
<evidence type="ECO:0000256" key="3">
    <source>
        <dbReference type="ARBA" id="ARBA00022679"/>
    </source>
</evidence>
<dbReference type="Pfam" id="PF25873">
    <property type="entry name" value="WHD_MalT"/>
    <property type="match status" value="1"/>
</dbReference>
<dbReference type="PROSITE" id="PS00107">
    <property type="entry name" value="PROTEIN_KINASE_ATP"/>
    <property type="match status" value="1"/>
</dbReference>
<evidence type="ECO:0000259" key="9">
    <source>
        <dbReference type="PROSITE" id="PS50011"/>
    </source>
</evidence>
<dbReference type="Gene3D" id="1.10.510.10">
    <property type="entry name" value="Transferase(Phosphotransferase) domain 1"/>
    <property type="match status" value="1"/>
</dbReference>
<evidence type="ECO:0000256" key="5">
    <source>
        <dbReference type="ARBA" id="ARBA00022777"/>
    </source>
</evidence>
<dbReference type="Gene3D" id="3.30.200.20">
    <property type="entry name" value="Phosphorylase Kinase, domain 1"/>
    <property type="match status" value="1"/>
</dbReference>
<dbReference type="GO" id="GO:0005524">
    <property type="term" value="F:ATP binding"/>
    <property type="evidence" value="ECO:0007669"/>
    <property type="project" value="UniProtKB-UniRule"/>
</dbReference>
<sequence length="1199" mass="130616">MASVVVSISRVGRARSGMLAVRPQADRTSAGAVDHFRSRAVRVDVGRWGRSMVSFDRAQRDLTEPIAAELESAGFEAVAPIGRGGFGVVYSCEQSALQRTVAVKVLTAELDSENCSRFLREQRAMGQLSVHPHIVSILFSGTLSEGRPYIVMPYHPLRSLQERIEREGPLPWSDAVRIVIKMAGALETAHRAGVLHRDVKPGNILVNDFGEPELADFGIAHVSGGFVTTSGIVTGSPAFTAPEVLRGQPPTIASDVYGLGSTLFCLITGHAAFERRTGEKLVSQFLRITSEPLPDLRVHGIPDDVCDVVEQAMSESAGDRQSSAAELGGQLRATQRRHDVPVDRMVLPAGAEYEGAEKNSTIRASAVPRLTAGAPVSRRAAPCTPPAASTKFRPPSSARPLVVRQRLFEQLRAGQRRRLVVIHAPAGFGKSTLASQWRDTLTRENVRVAWLSIDQDDNNAVWFLAHLVQALRTVSPELGEKLERLLELHGDAAQPYVLSALVDGIHTAAQPVALVVDDWHRVTDGATISALGYLLERGCHHLQVIVTSRSRTGLPLSRMRVHDELVEIDSNTLRFNTSEARSFFAGAGGLALRPADIAHLTASTEGWVAALQLAALSLRNADDPSDLIDHLSGRHHAIGDFLAENVLDGLEPRLLEFVLRTSITERLSGSLASALSGMPDATALLEEVEARDLFLIRSDTDRDWFRYHHLFAEFLRRRLERDHPDWMTDLHRVAYRWFADHQFLREAVDHALAAGDEDWAVEKVERDGTQLLEQSQMPTLLAVIQKLPPLTVTTNPRLQLAKVWANLLLQRRDSANAALAQVRSLLRNNRGVRDDTVEIEADVVEAAVRVSGDRLGGVAELVAGALNRPEELHPWVVTTAADMDAFVAIYRFDFAAAHRRQQWAIDYHRRMRGPFSVMYGYSFDGIAANEELDTTTAEDNFRTAVRVAEQSGGGRLHAARIAGALLGDLLFDKGDIDAAERLLDEGYELGVEGGIVDSMLATFGTGARIKALRGDRDSARRRLYDGWRLATALSLPRLAARIMNECVRTGIAVPAGDPSAGVVTSSGSDDAANGIELVTAELLEESVIRELLARRSISAAAEACELARARADRLAGQQRPRALLQANLLLVGCLVAAGETERAARSLLPWARLCAQRSLIGLLRYGDPRVLTIVRRIAADSADDGSAGLPAAFVDAVLS</sequence>
<accession>A0A231H2S9</accession>
<feature type="domain" description="Protein kinase" evidence="9">
    <location>
        <begin position="75"/>
        <end position="341"/>
    </location>
</feature>
<dbReference type="EC" id="2.7.11.1" evidence="1"/>
<protein>
    <recommendedName>
        <fullName evidence="1">non-specific serine/threonine protein kinase</fullName>
        <ecNumber evidence="1">2.7.11.1</ecNumber>
    </recommendedName>
</protein>
<dbReference type="PANTHER" id="PTHR43289">
    <property type="entry name" value="MITOGEN-ACTIVATED PROTEIN KINASE KINASE KINASE 20-RELATED"/>
    <property type="match status" value="1"/>
</dbReference>
<name>A0A231H2S9_9NOCA</name>
<dbReference type="PIRSF" id="PIRSF000574">
    <property type="entry name" value="Ser/Thr_PK_PknK_prd"/>
    <property type="match status" value="1"/>
</dbReference>
<keyword evidence="3 10" id="KW-0808">Transferase</keyword>
<dbReference type="Gene3D" id="1.25.40.10">
    <property type="entry name" value="Tetratricopeptide repeat domain"/>
    <property type="match status" value="1"/>
</dbReference>
<dbReference type="InterPro" id="IPR011990">
    <property type="entry name" value="TPR-like_helical_dom_sf"/>
</dbReference>
<evidence type="ECO:0000256" key="4">
    <source>
        <dbReference type="ARBA" id="ARBA00022741"/>
    </source>
</evidence>
<dbReference type="InterPro" id="IPR059106">
    <property type="entry name" value="WHD_MalT"/>
</dbReference>
<keyword evidence="2" id="KW-0723">Serine/threonine-protein kinase</keyword>
<evidence type="ECO:0000313" key="10">
    <source>
        <dbReference type="EMBL" id="OXR43146.1"/>
    </source>
</evidence>
<dbReference type="InterPro" id="IPR008271">
    <property type="entry name" value="Ser/Thr_kinase_AS"/>
</dbReference>
<dbReference type="InterPro" id="IPR027417">
    <property type="entry name" value="P-loop_NTPase"/>
</dbReference>
<dbReference type="AlphaFoldDB" id="A0A231H2S9"/>
<reference evidence="10 11" key="1">
    <citation type="submission" date="2017-07" db="EMBL/GenBank/DDBJ databases">
        <title>First draft Genome Sequence of Nocardia cerradoensis isolated from human infection.</title>
        <authorList>
            <person name="Carrasco G."/>
        </authorList>
    </citation>
    <scope>NUCLEOTIDE SEQUENCE [LARGE SCALE GENOMIC DNA]</scope>
    <source>
        <strain evidence="10 11">CNM20130759</strain>
    </source>
</reference>
<dbReference type="InterPro" id="IPR000719">
    <property type="entry name" value="Prot_kinase_dom"/>
</dbReference>
<dbReference type="Pfam" id="PF00069">
    <property type="entry name" value="Pkinase"/>
    <property type="match status" value="1"/>
</dbReference>
<dbReference type="SMART" id="SM00220">
    <property type="entry name" value="S_TKc"/>
    <property type="match status" value="1"/>
</dbReference>